<dbReference type="EMBL" id="JACHOB010000005">
    <property type="protein sequence ID" value="MBB4659924.1"/>
    <property type="molecule type" value="Genomic_DNA"/>
</dbReference>
<feature type="transmembrane region" description="Helical" evidence="1">
    <location>
        <begin position="65"/>
        <end position="85"/>
    </location>
</feature>
<feature type="transmembrane region" description="Helical" evidence="1">
    <location>
        <begin position="124"/>
        <end position="144"/>
    </location>
</feature>
<name>A0A840I6Y0_9PROT</name>
<proteinExistence type="predicted"/>
<keyword evidence="1" id="KW-1133">Transmembrane helix</keyword>
<sequence length="150" mass="16246">MTLAQYVRRRTGLPLGANGSLEAMLGRAFGARSFAGFWRYWNPIFGYYLLYRVYTPTSKVVPRPVALVVTFLACGALHDAVTLAVRGSTAFLFTTIFAFFAGGVLLGEAARLDLSRAPRPARAAIHLAYLASCILAAYALRAAVPGWLSL</sequence>
<comment type="caution">
    <text evidence="2">The sequence shown here is derived from an EMBL/GenBank/DDBJ whole genome shotgun (WGS) entry which is preliminary data.</text>
</comment>
<evidence type="ECO:0000313" key="3">
    <source>
        <dbReference type="Proteomes" id="UP000563524"/>
    </source>
</evidence>
<evidence type="ECO:0008006" key="4">
    <source>
        <dbReference type="Google" id="ProtNLM"/>
    </source>
</evidence>
<dbReference type="Proteomes" id="UP000563524">
    <property type="component" value="Unassembled WGS sequence"/>
</dbReference>
<dbReference type="RefSeq" id="WP_183818991.1">
    <property type="nucleotide sequence ID" value="NZ_JACHOB010000005.1"/>
</dbReference>
<reference evidence="2 3" key="1">
    <citation type="submission" date="2020-08" db="EMBL/GenBank/DDBJ databases">
        <title>Genomic Encyclopedia of Type Strains, Phase IV (KMG-IV): sequencing the most valuable type-strain genomes for metagenomic binning, comparative biology and taxonomic classification.</title>
        <authorList>
            <person name="Goeker M."/>
        </authorList>
    </citation>
    <scope>NUCLEOTIDE SEQUENCE [LARGE SCALE GENOMIC DNA]</scope>
    <source>
        <strain evidence="2 3">DSM 102850</strain>
    </source>
</reference>
<protein>
    <recommendedName>
        <fullName evidence="4">Acyltransferase</fullName>
    </recommendedName>
</protein>
<feature type="transmembrane region" description="Helical" evidence="1">
    <location>
        <begin position="91"/>
        <end position="112"/>
    </location>
</feature>
<evidence type="ECO:0000313" key="2">
    <source>
        <dbReference type="EMBL" id="MBB4659924.1"/>
    </source>
</evidence>
<dbReference type="AlphaFoldDB" id="A0A840I6Y0"/>
<gene>
    <name evidence="2" type="ORF">GGQ59_002465</name>
</gene>
<evidence type="ECO:0000256" key="1">
    <source>
        <dbReference type="SAM" id="Phobius"/>
    </source>
</evidence>
<keyword evidence="1" id="KW-0812">Transmembrane</keyword>
<keyword evidence="3" id="KW-1185">Reference proteome</keyword>
<keyword evidence="1" id="KW-0472">Membrane</keyword>
<organism evidence="2 3">
    <name type="scientific">Parvularcula dongshanensis</name>
    <dbReference type="NCBI Taxonomy" id="1173995"/>
    <lineage>
        <taxon>Bacteria</taxon>
        <taxon>Pseudomonadati</taxon>
        <taxon>Pseudomonadota</taxon>
        <taxon>Alphaproteobacteria</taxon>
        <taxon>Parvularculales</taxon>
        <taxon>Parvularculaceae</taxon>
        <taxon>Parvularcula</taxon>
    </lineage>
</organism>
<accession>A0A840I6Y0</accession>